<accession>A0A8A4TNH0</accession>
<dbReference type="Proteomes" id="UP000663929">
    <property type="component" value="Chromosome"/>
</dbReference>
<evidence type="ECO:0000313" key="7">
    <source>
        <dbReference type="EMBL" id="QTD51100.1"/>
    </source>
</evidence>
<keyword evidence="8" id="KW-1185">Reference proteome</keyword>
<dbReference type="AlphaFoldDB" id="A0A8A4TNH0"/>
<evidence type="ECO:0000313" key="8">
    <source>
        <dbReference type="Proteomes" id="UP000663929"/>
    </source>
</evidence>
<dbReference type="EMBL" id="CP071793">
    <property type="protein sequence ID" value="QTD51100.1"/>
    <property type="molecule type" value="Genomic_DNA"/>
</dbReference>
<evidence type="ECO:0000256" key="5">
    <source>
        <dbReference type="ARBA" id="ARBA00023163"/>
    </source>
</evidence>
<dbReference type="NCBIfam" id="NF008361">
    <property type="entry name" value="PRK11151.1"/>
    <property type="match status" value="1"/>
</dbReference>
<dbReference type="PANTHER" id="PTHR30346">
    <property type="entry name" value="TRANSCRIPTIONAL DUAL REGULATOR HCAR-RELATED"/>
    <property type="match status" value="1"/>
</dbReference>
<dbReference type="FunFam" id="1.10.10.10:FF:000001">
    <property type="entry name" value="LysR family transcriptional regulator"/>
    <property type="match status" value="1"/>
</dbReference>
<name>A0A8A4TNH0_SULCO</name>
<dbReference type="GO" id="GO:0003700">
    <property type="term" value="F:DNA-binding transcription factor activity"/>
    <property type="evidence" value="ECO:0007669"/>
    <property type="project" value="InterPro"/>
</dbReference>
<dbReference type="KEGG" id="scor:J3U87_01410"/>
<feature type="domain" description="HTH lysR-type" evidence="6">
    <location>
        <begin position="1"/>
        <end position="58"/>
    </location>
</feature>
<evidence type="ECO:0000256" key="4">
    <source>
        <dbReference type="ARBA" id="ARBA00023159"/>
    </source>
</evidence>
<dbReference type="PROSITE" id="PS50931">
    <property type="entry name" value="HTH_LYSR"/>
    <property type="match status" value="1"/>
</dbReference>
<dbReference type="GO" id="GO:0032993">
    <property type="term" value="C:protein-DNA complex"/>
    <property type="evidence" value="ECO:0007669"/>
    <property type="project" value="TreeGrafter"/>
</dbReference>
<keyword evidence="2" id="KW-0805">Transcription regulation</keyword>
<dbReference type="InterPro" id="IPR036388">
    <property type="entry name" value="WH-like_DNA-bd_sf"/>
</dbReference>
<dbReference type="GO" id="GO:0003677">
    <property type="term" value="F:DNA binding"/>
    <property type="evidence" value="ECO:0007669"/>
    <property type="project" value="UniProtKB-KW"/>
</dbReference>
<evidence type="ECO:0000259" key="6">
    <source>
        <dbReference type="PROSITE" id="PS50931"/>
    </source>
</evidence>
<sequence length="317" mass="35451">MNLRDLEYLVALADLRHFRKAAERCFVSQPTLSGQIKKLEQELGVQLVERHGRTVLLTEIGEAVTQRAKSIMKEVRAIEELAQWYGNPLQGNLRMGLIPTVAPYLLPIVMGPIGASLPGLTLVLREAQTEVLLNLLDVGELDLIVLAFPIEYDERGLSLELLYRESFQLAVSADHPLAARDHIQPRDLKRLEVLLLEEGHCLRDQAWEVCAANGARETDRFKATSLETLRHMVGSGYGVTLVPELAVIQQGAGSDIRYLPFGEPPPARDIGLLFRSNSSRRACYEKLGLTIQTAVKDFREHRRNPPHSQAVQGLRKS</sequence>
<organism evidence="7 8">
    <name type="scientific">Sulfidibacter corallicola</name>
    <dbReference type="NCBI Taxonomy" id="2818388"/>
    <lineage>
        <taxon>Bacteria</taxon>
        <taxon>Pseudomonadati</taxon>
        <taxon>Acidobacteriota</taxon>
        <taxon>Holophagae</taxon>
        <taxon>Acanthopleuribacterales</taxon>
        <taxon>Acanthopleuribacteraceae</taxon>
        <taxon>Sulfidibacter</taxon>
    </lineage>
</organism>
<dbReference type="Gene3D" id="1.10.10.10">
    <property type="entry name" value="Winged helix-like DNA-binding domain superfamily/Winged helix DNA-binding domain"/>
    <property type="match status" value="1"/>
</dbReference>
<gene>
    <name evidence="7" type="primary">oxyR</name>
    <name evidence="7" type="ORF">J3U87_01410</name>
</gene>
<keyword evidence="3 7" id="KW-0238">DNA-binding</keyword>
<comment type="similarity">
    <text evidence="1">Belongs to the LysR transcriptional regulatory family.</text>
</comment>
<dbReference type="SUPFAM" id="SSF53850">
    <property type="entry name" value="Periplasmic binding protein-like II"/>
    <property type="match status" value="1"/>
</dbReference>
<evidence type="ECO:0000256" key="1">
    <source>
        <dbReference type="ARBA" id="ARBA00009437"/>
    </source>
</evidence>
<reference evidence="7" key="1">
    <citation type="submission" date="2021-03" db="EMBL/GenBank/DDBJ databases">
        <title>Acanthopleuribacteraceae sp. M133.</title>
        <authorList>
            <person name="Wang G."/>
        </authorList>
    </citation>
    <scope>NUCLEOTIDE SEQUENCE</scope>
    <source>
        <strain evidence="7">M133</strain>
    </source>
</reference>
<dbReference type="PANTHER" id="PTHR30346:SF26">
    <property type="entry name" value="HYDROGEN PEROXIDE-INDUCIBLE GENES ACTIVATOR"/>
    <property type="match status" value="1"/>
</dbReference>
<dbReference type="InterPro" id="IPR036390">
    <property type="entry name" value="WH_DNA-bd_sf"/>
</dbReference>
<dbReference type="PRINTS" id="PR00039">
    <property type="entry name" value="HTHLYSR"/>
</dbReference>
<proteinExistence type="inferred from homology"/>
<dbReference type="InterPro" id="IPR000847">
    <property type="entry name" value="LysR_HTH_N"/>
</dbReference>
<dbReference type="Pfam" id="PF00126">
    <property type="entry name" value="HTH_1"/>
    <property type="match status" value="1"/>
</dbReference>
<keyword evidence="4" id="KW-0010">Activator</keyword>
<dbReference type="SUPFAM" id="SSF46785">
    <property type="entry name" value="Winged helix' DNA-binding domain"/>
    <property type="match status" value="1"/>
</dbReference>
<keyword evidence="5" id="KW-0804">Transcription</keyword>
<dbReference type="RefSeq" id="WP_237381233.1">
    <property type="nucleotide sequence ID" value="NZ_CP071793.1"/>
</dbReference>
<dbReference type="CDD" id="cd08411">
    <property type="entry name" value="PBP2_OxyR"/>
    <property type="match status" value="1"/>
</dbReference>
<protein>
    <submittedName>
        <fullName evidence="7">DNA-binding transcriptional regulator OxyR</fullName>
    </submittedName>
</protein>
<dbReference type="Pfam" id="PF03466">
    <property type="entry name" value="LysR_substrate"/>
    <property type="match status" value="1"/>
</dbReference>
<dbReference type="Gene3D" id="3.40.190.10">
    <property type="entry name" value="Periplasmic binding protein-like II"/>
    <property type="match status" value="2"/>
</dbReference>
<dbReference type="InterPro" id="IPR005119">
    <property type="entry name" value="LysR_subst-bd"/>
</dbReference>
<evidence type="ECO:0000256" key="3">
    <source>
        <dbReference type="ARBA" id="ARBA00023125"/>
    </source>
</evidence>
<evidence type="ECO:0000256" key="2">
    <source>
        <dbReference type="ARBA" id="ARBA00023015"/>
    </source>
</evidence>